<dbReference type="AlphaFoldDB" id="A0AAW2JXK7"/>
<accession>A0AAW2JXK7</accession>
<organism evidence="2">
    <name type="scientific">Sesamum radiatum</name>
    <name type="common">Black benniseed</name>
    <dbReference type="NCBI Taxonomy" id="300843"/>
    <lineage>
        <taxon>Eukaryota</taxon>
        <taxon>Viridiplantae</taxon>
        <taxon>Streptophyta</taxon>
        <taxon>Embryophyta</taxon>
        <taxon>Tracheophyta</taxon>
        <taxon>Spermatophyta</taxon>
        <taxon>Magnoliopsida</taxon>
        <taxon>eudicotyledons</taxon>
        <taxon>Gunneridae</taxon>
        <taxon>Pentapetalae</taxon>
        <taxon>asterids</taxon>
        <taxon>lamiids</taxon>
        <taxon>Lamiales</taxon>
        <taxon>Pedaliaceae</taxon>
        <taxon>Sesamum</taxon>
    </lineage>
</organism>
<sequence>MKLCLMSWTKCYSNVGENAEKLIKEKRPYIRLNGLHRKALEEWSKHRLSPPKRNGQSGVSAVILSSASAQS</sequence>
<feature type="compositionally biased region" description="Polar residues" evidence="1">
    <location>
        <begin position="54"/>
        <end position="71"/>
    </location>
</feature>
<evidence type="ECO:0000313" key="2">
    <source>
        <dbReference type="EMBL" id="KAL0299076.1"/>
    </source>
</evidence>
<comment type="caution">
    <text evidence="2">The sequence shown here is derived from an EMBL/GenBank/DDBJ whole genome shotgun (WGS) entry which is preliminary data.</text>
</comment>
<dbReference type="EMBL" id="JACGWJ010000031">
    <property type="protein sequence ID" value="KAL0299076.1"/>
    <property type="molecule type" value="Genomic_DNA"/>
</dbReference>
<evidence type="ECO:0000256" key="1">
    <source>
        <dbReference type="SAM" id="MobiDB-lite"/>
    </source>
</evidence>
<name>A0AAW2JXK7_SESRA</name>
<reference evidence="2" key="2">
    <citation type="journal article" date="2024" name="Plant">
        <title>Genomic evolution and insights into agronomic trait innovations of Sesamum species.</title>
        <authorList>
            <person name="Miao H."/>
            <person name="Wang L."/>
            <person name="Qu L."/>
            <person name="Liu H."/>
            <person name="Sun Y."/>
            <person name="Le M."/>
            <person name="Wang Q."/>
            <person name="Wei S."/>
            <person name="Zheng Y."/>
            <person name="Lin W."/>
            <person name="Duan Y."/>
            <person name="Cao H."/>
            <person name="Xiong S."/>
            <person name="Wang X."/>
            <person name="Wei L."/>
            <person name="Li C."/>
            <person name="Ma Q."/>
            <person name="Ju M."/>
            <person name="Zhao R."/>
            <person name="Li G."/>
            <person name="Mu C."/>
            <person name="Tian Q."/>
            <person name="Mei H."/>
            <person name="Zhang T."/>
            <person name="Gao T."/>
            <person name="Zhang H."/>
        </authorList>
    </citation>
    <scope>NUCLEOTIDE SEQUENCE</scope>
    <source>
        <strain evidence="2">G02</strain>
    </source>
</reference>
<protein>
    <submittedName>
        <fullName evidence="2">Uncharacterized protein</fullName>
    </submittedName>
</protein>
<reference evidence="2" key="1">
    <citation type="submission" date="2020-06" db="EMBL/GenBank/DDBJ databases">
        <authorList>
            <person name="Li T."/>
            <person name="Hu X."/>
            <person name="Zhang T."/>
            <person name="Song X."/>
            <person name="Zhang H."/>
            <person name="Dai N."/>
            <person name="Sheng W."/>
            <person name="Hou X."/>
            <person name="Wei L."/>
        </authorList>
    </citation>
    <scope>NUCLEOTIDE SEQUENCE</scope>
    <source>
        <strain evidence="2">G02</strain>
        <tissue evidence="2">Leaf</tissue>
    </source>
</reference>
<gene>
    <name evidence="2" type="ORF">Sradi_6567400</name>
</gene>
<proteinExistence type="predicted"/>
<feature type="region of interest" description="Disordered" evidence="1">
    <location>
        <begin position="43"/>
        <end position="71"/>
    </location>
</feature>